<dbReference type="InterPro" id="IPR036444">
    <property type="entry name" value="PLipase_A2_dom_sf"/>
</dbReference>
<dbReference type="GO" id="GO:0004623">
    <property type="term" value="F:phospholipase A2 activity"/>
    <property type="evidence" value="ECO:0007669"/>
    <property type="project" value="InterPro"/>
</dbReference>
<keyword evidence="3" id="KW-1185">Reference proteome</keyword>
<feature type="region of interest" description="Disordered" evidence="1">
    <location>
        <begin position="664"/>
        <end position="692"/>
    </location>
</feature>
<dbReference type="EMBL" id="JAEHOE010000002">
    <property type="protein sequence ID" value="KAG2501241.1"/>
    <property type="molecule type" value="Genomic_DNA"/>
</dbReference>
<evidence type="ECO:0000313" key="2">
    <source>
        <dbReference type="EMBL" id="KAG2501241.1"/>
    </source>
</evidence>
<name>A0A835YEU9_9CHLO</name>
<reference evidence="2" key="1">
    <citation type="journal article" date="2020" name="bioRxiv">
        <title>Comparative genomics of Chlamydomonas.</title>
        <authorList>
            <person name="Craig R.J."/>
            <person name="Hasan A.R."/>
            <person name="Ness R.W."/>
            <person name="Keightley P.D."/>
        </authorList>
    </citation>
    <scope>NUCLEOTIDE SEQUENCE</scope>
    <source>
        <strain evidence="2">CCAP 11/70</strain>
    </source>
</reference>
<protein>
    <submittedName>
        <fullName evidence="2">Uncharacterized protein</fullName>
    </submittedName>
</protein>
<dbReference type="GO" id="GO:0006644">
    <property type="term" value="P:phospholipid metabolic process"/>
    <property type="evidence" value="ECO:0007669"/>
    <property type="project" value="InterPro"/>
</dbReference>
<dbReference type="Proteomes" id="UP000612055">
    <property type="component" value="Unassembled WGS sequence"/>
</dbReference>
<accession>A0A835YEU9</accession>
<dbReference type="SUPFAM" id="SSF48619">
    <property type="entry name" value="Phospholipase A2, PLA2"/>
    <property type="match status" value="1"/>
</dbReference>
<dbReference type="AlphaFoldDB" id="A0A835YEU9"/>
<evidence type="ECO:0000313" key="3">
    <source>
        <dbReference type="Proteomes" id="UP000612055"/>
    </source>
</evidence>
<dbReference type="GO" id="GO:0050482">
    <property type="term" value="P:arachidonate secretion"/>
    <property type="evidence" value="ECO:0007669"/>
    <property type="project" value="InterPro"/>
</dbReference>
<gene>
    <name evidence="2" type="ORF">HYH03_001048</name>
</gene>
<dbReference type="Gene3D" id="1.20.90.10">
    <property type="entry name" value="Phospholipase A2 domain"/>
    <property type="match status" value="1"/>
</dbReference>
<evidence type="ECO:0000256" key="1">
    <source>
        <dbReference type="SAM" id="MobiDB-lite"/>
    </source>
</evidence>
<comment type="caution">
    <text evidence="2">The sequence shown here is derived from an EMBL/GenBank/DDBJ whole genome shotgun (WGS) entry which is preliminary data.</text>
</comment>
<organism evidence="2 3">
    <name type="scientific">Edaphochlamys debaryana</name>
    <dbReference type="NCBI Taxonomy" id="47281"/>
    <lineage>
        <taxon>Eukaryota</taxon>
        <taxon>Viridiplantae</taxon>
        <taxon>Chlorophyta</taxon>
        <taxon>core chlorophytes</taxon>
        <taxon>Chlorophyceae</taxon>
        <taxon>CS clade</taxon>
        <taxon>Chlamydomonadales</taxon>
        <taxon>Chlamydomonadales incertae sedis</taxon>
        <taxon>Edaphochlamys</taxon>
    </lineage>
</organism>
<proteinExistence type="predicted"/>
<feature type="region of interest" description="Disordered" evidence="1">
    <location>
        <begin position="561"/>
        <end position="619"/>
    </location>
</feature>
<feature type="compositionally biased region" description="Pro residues" evidence="1">
    <location>
        <begin position="674"/>
        <end position="685"/>
    </location>
</feature>
<feature type="region of interest" description="Disordered" evidence="1">
    <location>
        <begin position="225"/>
        <end position="368"/>
    </location>
</feature>
<feature type="compositionally biased region" description="Pro residues" evidence="1">
    <location>
        <begin position="563"/>
        <end position="602"/>
    </location>
</feature>
<feature type="compositionally biased region" description="Pro residues" evidence="1">
    <location>
        <begin position="227"/>
        <end position="362"/>
    </location>
</feature>
<sequence length="808" mass="83686">MCGLPDVLGGDKPCPASKPYCCRFTCATLDTCMCESHAECPEDRCCVRDPSSGFGTCSARKLNGTCPCAAHSDCGPESCCLQPGAPAPTPFTPGGRGTCSPSCAECAAANISSLGLGANACAPSGAALQLPAGISLEPVSSPTACDNLLPFAQSIDSSKLRWFPIASSVSGGHLPSGLPSPNASFTTTWQATLMTGEELQDSMELWPEPWLEGLAGLVATPLAVAAAPPPPRPASPKPPSPTARQPPSPPARKPPSPPALKPPSPPAHKPPSPPALKPPSPPALKPPSPPARKPPSPPALKPPSPPARKPPSPPALKPPSPPALKPPSPPALKPPSPPARKPPSSPARNPPSPRPPKPPSPPKTAARRAVLTAGTRTDLDMAALTTHSESMHDADGLTSPHSVYADRGERLRRLLGAVPSREEHCENPHSNGVPPELNGCGPSGSPLKLAGMNFLFGNRDCPRLPAVPGLEVPIRLATMWTETCTSFKPCCDGHDRCYSECSRAFTQQRCDNEMYQCTMASCASGAGPRECAIVANMYYSALQLGGKSAWEAAQNKHCICADPPSPPSPPTPPSPPMPSPSPPKPPSPPPPPPPPRRPPPPPPKRKRRQNGLLVLPNRGEAVLRLTTTTVTGSITSFKASLHLASPSNTPAATTAGATSGALGRRALQQASAGPPRPPWPAPPGPNSAHGEVTLGLPIEALPGSTLNRIRIPLLIGMTCTNDEFEGSGPEEPFVFQGLTPSPMLRQAATALRACPKGVDMAEAQALVWKMIQPQDEEEAGDPDEAAGERVLQAFLAAGCTGLAAGPTR</sequence>